<evidence type="ECO:0000313" key="2">
    <source>
        <dbReference type="EMBL" id="KAG5465878.1"/>
    </source>
</evidence>
<keyword evidence="3" id="KW-1185">Reference proteome</keyword>
<dbReference type="OrthoDB" id="261637at2759"/>
<dbReference type="KEGG" id="lenr:94167884"/>
<comment type="caution">
    <text evidence="2">The sequence shown here is derived from an EMBL/GenBank/DDBJ whole genome shotgun (WGS) entry which is preliminary data.</text>
</comment>
<name>A0A836KHL2_LEIEN</name>
<accession>A0A836KHL2</accession>
<feature type="compositionally biased region" description="Acidic residues" evidence="1">
    <location>
        <begin position="487"/>
        <end position="498"/>
    </location>
</feature>
<dbReference type="EMBL" id="JAFHKP010000036">
    <property type="protein sequence ID" value="KAG5465878.1"/>
    <property type="molecule type" value="Genomic_DNA"/>
</dbReference>
<feature type="region of interest" description="Disordered" evidence="1">
    <location>
        <begin position="482"/>
        <end position="510"/>
    </location>
</feature>
<evidence type="ECO:0000256" key="1">
    <source>
        <dbReference type="SAM" id="MobiDB-lite"/>
    </source>
</evidence>
<reference evidence="2 3" key="1">
    <citation type="submission" date="2021-02" db="EMBL/GenBank/DDBJ databases">
        <title>Leishmania (Mundinia) enrietti genome sequencing and assembly.</title>
        <authorList>
            <person name="Almutairi H."/>
            <person name="Gatherer D."/>
        </authorList>
    </citation>
    <scope>NUCLEOTIDE SEQUENCE [LARGE SCALE GENOMIC DNA]</scope>
    <source>
        <strain evidence="2">CUR178</strain>
    </source>
</reference>
<dbReference type="Proteomes" id="UP000674179">
    <property type="component" value="Chromosome 36"/>
</dbReference>
<proteinExistence type="predicted"/>
<dbReference type="GeneID" id="94167884"/>
<evidence type="ECO:0000313" key="3">
    <source>
        <dbReference type="Proteomes" id="UP000674179"/>
    </source>
</evidence>
<sequence length="1301" mass="145731">MVSYNAAVMALLRRMGTRKERALSQLPCALLHDLSQSTHSVAAKLAFHWECDQAHSSQDVHYEEVEQCDSVTYQDQPYNVKKIPLAEQIPCLLLCVQLSPPKPSTPYASILNRFAMFNTLVRGRAPHVNAIFAAILVHLLPRPYTTVPTMNLMLAFTTIGSIRIANYDAETLLRGGYQSSGIPQWILKQNAEVKACVERLPRWLQALFPTTDNVDLPEIIDEIARRLPPADEALPGDYADVLAACPHPVGREKSYGATLRAMYENSTNSAVTPQELMFLLGKLVSLSAKLRKRQMNAYLTQKRQLINFSLPVHCKPLYSDFARTALRGALLHLSLLRHTEKIVTARELTMREWNFIIYLVTSFEKAWCSTAYSAMRTAVCIAEQRRREEVKRSGKAEGEVSLFGSMNTDGRLRVLALYTNGMYTLRFDSDLFHAALECTKPLLQEYFRELQMDNASSLRALDAKFRIRQVLSVVTRSDNVNERAISEESENAEDEDEVKPETSRTGGPEITGEATLSLLGSLERFFAEPTFTSFFPPAASTPSVPAKRRSSFARADLPDCRYGATGTTEGLPSDELTLCMHVVECAIVHCLHRCRRDENGHGASSELIEFSLRSARRMQRIVEAHLRYISSVIQRSDPSLQAASVDGGTPSDKPTEAVIVEGIKGEIKTLQLSWLIPRLLTELTEQKTLSAAQRADIADVASAVMRDLVLFMDLISHHRVLPGSLNRNLTIFHKWYTAHKRMLKCSAVAADAPPFQAAEENVRKLVISSLGVVQRVFLSYHHQRALAVATPLSFFDVSKYLATIRILDCAVSLALAGNITLAELPQIPDLMQRAFDAIREALSVSVPLPPSGEQHYNAQLKLRGAILAKVIHLLHHVCTLSLYNEACLAAAAGALNSCAKEDYIVLQSWKRRNSILSMTSYIYRVLSERFAHSRASRDLAHQLLVMSSGLASDLLAYREPVLAALEQPRRLSDGEAEMRQLVSAVLMWHVSCAVAAGSLQTTPIEKYLGIMNTYVKRNLVISLNAPGMEELSTLGAVETLEYCERLLTEAGPLAGRPHDWKQTTTKEAVIVQCNMALRDVFLALRILSRLLYTDAATLNAHAFRLRWIHQTELACRLLMRYQRWIAPSVWRSVWLELVNVMAVMRISHTSSVEVQETADMTLLRLLSFSKIRGNKGAWIKFGVTHVAASEEDDGAVKETVAGEGHAAEALELLPFLDLSRMFELQERLTDIEMRIYLVELTDRMSREGKGAALTVERHGTTLEQQRYSSLSGLIETQTERQQRYLRIARTNILFACRRMRS</sequence>
<protein>
    <submittedName>
        <fullName evidence="2">Uncharacterized protein</fullName>
    </submittedName>
</protein>
<dbReference type="RefSeq" id="XP_067688477.1">
    <property type="nucleotide sequence ID" value="XM_067832374.1"/>
</dbReference>
<organism evidence="2 3">
    <name type="scientific">Leishmania enriettii</name>
    <dbReference type="NCBI Taxonomy" id="5663"/>
    <lineage>
        <taxon>Eukaryota</taxon>
        <taxon>Discoba</taxon>
        <taxon>Euglenozoa</taxon>
        <taxon>Kinetoplastea</taxon>
        <taxon>Metakinetoplastina</taxon>
        <taxon>Trypanosomatida</taxon>
        <taxon>Trypanosomatidae</taxon>
        <taxon>Leishmaniinae</taxon>
        <taxon>Leishmania</taxon>
    </lineage>
</organism>
<gene>
    <name evidence="2" type="ORF">CUR178_00593</name>
</gene>